<dbReference type="RefSeq" id="WP_332081968.1">
    <property type="nucleotide sequence ID" value="NZ_JAZHYN010000028.1"/>
</dbReference>
<gene>
    <name evidence="2" type="primary">gspM</name>
    <name evidence="2" type="ORF">V3H18_10420</name>
</gene>
<comment type="caution">
    <text evidence="2">The sequence shown here is derived from an EMBL/GenBank/DDBJ whole genome shotgun (WGS) entry which is preliminary data.</text>
</comment>
<dbReference type="EMBL" id="JAZHYN010000028">
    <property type="protein sequence ID" value="MEF3366947.1"/>
    <property type="molecule type" value="Genomic_DNA"/>
</dbReference>
<feature type="transmembrane region" description="Helical" evidence="1">
    <location>
        <begin position="12"/>
        <end position="32"/>
    </location>
</feature>
<keyword evidence="1" id="KW-0472">Membrane</keyword>
<dbReference type="Pfam" id="PF10741">
    <property type="entry name" value="T2SSM_b"/>
    <property type="match status" value="1"/>
</dbReference>
<dbReference type="Proteomes" id="UP001350748">
    <property type="component" value="Unassembled WGS sequence"/>
</dbReference>
<dbReference type="NCBIfam" id="NF040576">
    <property type="entry name" value="T2SS_GspM_XpsM"/>
    <property type="match status" value="1"/>
</dbReference>
<evidence type="ECO:0000256" key="1">
    <source>
        <dbReference type="SAM" id="Phobius"/>
    </source>
</evidence>
<keyword evidence="1" id="KW-1133">Transmembrane helix</keyword>
<organism evidence="2 3">
    <name type="scientific">Methylocystis borbori</name>
    <dbReference type="NCBI Taxonomy" id="3118750"/>
    <lineage>
        <taxon>Bacteria</taxon>
        <taxon>Pseudomonadati</taxon>
        <taxon>Pseudomonadota</taxon>
        <taxon>Alphaproteobacteria</taxon>
        <taxon>Hyphomicrobiales</taxon>
        <taxon>Methylocystaceae</taxon>
        <taxon>Methylocystis</taxon>
    </lineage>
</organism>
<evidence type="ECO:0000313" key="3">
    <source>
        <dbReference type="Proteomes" id="UP001350748"/>
    </source>
</evidence>
<accession>A0ABU7XHT1</accession>
<sequence length="196" mass="21744">MNWKVLRRLPVVRRGIFVSVNLFALVIFYLLFIEPVRRIVAEGADAVAERRQTLARYEAVVSHEEQIQDYARQVADINAGGELIEGDSEGVINANLQARLKSIAEASRVIVKSIQMLPEKEFRGVTLVGARIQAAGNYESVHELARAIEGEPPLLIITAAVLRMLDPLWGGGPNQMEQNIDVEFDVFGGAPQKGRR</sequence>
<protein>
    <submittedName>
        <fullName evidence="2">Type II secretion system protein GspM</fullName>
    </submittedName>
</protein>
<dbReference type="InterPro" id="IPR034756">
    <property type="entry name" value="T2SSM_b"/>
</dbReference>
<name>A0ABU7XHT1_9HYPH</name>
<reference evidence="2 3" key="1">
    <citation type="submission" date="2024-02" db="EMBL/GenBank/DDBJ databases">
        <authorList>
            <person name="Grouzdev D."/>
        </authorList>
    </citation>
    <scope>NUCLEOTIDE SEQUENCE [LARGE SCALE GENOMIC DNA]</scope>
    <source>
        <strain evidence="2 3">9N</strain>
    </source>
</reference>
<keyword evidence="3" id="KW-1185">Reference proteome</keyword>
<keyword evidence="1" id="KW-0812">Transmembrane</keyword>
<proteinExistence type="predicted"/>
<evidence type="ECO:0000313" key="2">
    <source>
        <dbReference type="EMBL" id="MEF3366947.1"/>
    </source>
</evidence>